<dbReference type="PANTHER" id="PTHR10434">
    <property type="entry name" value="1-ACYL-SN-GLYCEROL-3-PHOSPHATE ACYLTRANSFERASE"/>
    <property type="match status" value="1"/>
</dbReference>
<dbReference type="SUPFAM" id="SSF69593">
    <property type="entry name" value="Glycerol-3-phosphate (1)-acyltransferase"/>
    <property type="match status" value="1"/>
</dbReference>
<dbReference type="OrthoDB" id="9803968at2"/>
<reference evidence="5 6" key="1">
    <citation type="submission" date="2017-03" db="EMBL/GenBank/DDBJ databases">
        <title>Draft genime sequence of the acidophilic sulfur-oxidizing bacterium Acidithiobacillus sp. SH, isolated from seawater.</title>
        <authorList>
            <person name="Sharmin S."/>
            <person name="Tokuhisa M."/>
            <person name="Kanao T."/>
            <person name="Kamimura K."/>
        </authorList>
    </citation>
    <scope>NUCLEOTIDE SEQUENCE [LARGE SCALE GENOMIC DNA]</scope>
    <source>
        <strain evidence="5 6">SH</strain>
    </source>
</reference>
<dbReference type="RefSeq" id="WP_101538919.1">
    <property type="nucleotide sequence ID" value="NZ_MXAV01000055.1"/>
</dbReference>
<evidence type="ECO:0000256" key="1">
    <source>
        <dbReference type="ARBA" id="ARBA00005189"/>
    </source>
</evidence>
<evidence type="ECO:0000256" key="2">
    <source>
        <dbReference type="ARBA" id="ARBA00022679"/>
    </source>
</evidence>
<sequence length="204" mass="22626">MPRAAASPADSIGQWSLTQRSLHGLLSAYVRFYQGARWEPSTIPAEGAAILACNHVSVLDPLLLVASNTRVVSFLVAQEYYDNPWMRRLLEQTYSIPVRRDRRDVRALLQARRILEEGRVLGIFPEGGIQRSEIQKGVAWLVRESGAPVVPAHVGSVNQASSDLQTWLRRQHPLLRYGVPLHFHRDADAAEVLGATMSAIATLA</sequence>
<gene>
    <name evidence="5" type="ORF">B1757_14000</name>
</gene>
<comment type="pathway">
    <text evidence="1">Lipid metabolism.</text>
</comment>
<proteinExistence type="predicted"/>
<dbReference type="SMART" id="SM00563">
    <property type="entry name" value="PlsC"/>
    <property type="match status" value="1"/>
</dbReference>
<dbReference type="GO" id="GO:0003841">
    <property type="term" value="F:1-acylglycerol-3-phosphate O-acyltransferase activity"/>
    <property type="evidence" value="ECO:0007669"/>
    <property type="project" value="TreeGrafter"/>
</dbReference>
<evidence type="ECO:0000256" key="3">
    <source>
        <dbReference type="ARBA" id="ARBA00023315"/>
    </source>
</evidence>
<dbReference type="Pfam" id="PF01553">
    <property type="entry name" value="Acyltransferase"/>
    <property type="match status" value="1"/>
</dbReference>
<dbReference type="Proteomes" id="UP000234329">
    <property type="component" value="Unassembled WGS sequence"/>
</dbReference>
<keyword evidence="2 5" id="KW-0808">Transferase</keyword>
<evidence type="ECO:0000313" key="5">
    <source>
        <dbReference type="EMBL" id="PKY09596.1"/>
    </source>
</evidence>
<protein>
    <submittedName>
        <fullName evidence="5">1-acyl-sn-glycerol-3-phosphate acyltransferase</fullName>
    </submittedName>
</protein>
<name>A0A2I1DI94_9PROT</name>
<dbReference type="InterPro" id="IPR002123">
    <property type="entry name" value="Plipid/glycerol_acylTrfase"/>
</dbReference>
<feature type="domain" description="Phospholipid/glycerol acyltransferase" evidence="4">
    <location>
        <begin position="49"/>
        <end position="157"/>
    </location>
</feature>
<keyword evidence="3 5" id="KW-0012">Acyltransferase</keyword>
<evidence type="ECO:0000259" key="4">
    <source>
        <dbReference type="SMART" id="SM00563"/>
    </source>
</evidence>
<evidence type="ECO:0000313" key="6">
    <source>
        <dbReference type="Proteomes" id="UP000234329"/>
    </source>
</evidence>
<dbReference type="EMBL" id="MXAV01000055">
    <property type="protein sequence ID" value="PKY09596.1"/>
    <property type="molecule type" value="Genomic_DNA"/>
</dbReference>
<accession>A0A2I1DI94</accession>
<comment type="caution">
    <text evidence="5">The sequence shown here is derived from an EMBL/GenBank/DDBJ whole genome shotgun (WGS) entry which is preliminary data.</text>
</comment>
<keyword evidence="6" id="KW-1185">Reference proteome</keyword>
<dbReference type="AlphaFoldDB" id="A0A2I1DI94"/>
<organism evidence="5 6">
    <name type="scientific">Acidithiobacillus marinus</name>
    <dbReference type="NCBI Taxonomy" id="187490"/>
    <lineage>
        <taxon>Bacteria</taxon>
        <taxon>Pseudomonadati</taxon>
        <taxon>Pseudomonadota</taxon>
        <taxon>Acidithiobacillia</taxon>
        <taxon>Acidithiobacillales</taxon>
        <taxon>Acidithiobacillaceae</taxon>
        <taxon>Acidithiobacillus</taxon>
    </lineage>
</organism>
<dbReference type="PANTHER" id="PTHR10434:SF11">
    <property type="entry name" value="1-ACYL-SN-GLYCEROL-3-PHOSPHATE ACYLTRANSFERASE"/>
    <property type="match status" value="1"/>
</dbReference>
<dbReference type="GO" id="GO:0006654">
    <property type="term" value="P:phosphatidic acid biosynthetic process"/>
    <property type="evidence" value="ECO:0007669"/>
    <property type="project" value="TreeGrafter"/>
</dbReference>
<dbReference type="InParanoid" id="A0A2I1DI94"/>
<dbReference type="CDD" id="cd07989">
    <property type="entry name" value="LPLAT_AGPAT-like"/>
    <property type="match status" value="1"/>
</dbReference>